<dbReference type="PANTHER" id="PTHR16017:SF0">
    <property type="entry name" value="WD REPEAT-CONTAINING PROTEIN 70"/>
    <property type="match status" value="1"/>
</dbReference>
<feature type="region of interest" description="Disordered" evidence="4">
    <location>
        <begin position="588"/>
        <end position="625"/>
    </location>
</feature>
<feature type="compositionally biased region" description="Acidic residues" evidence="4">
    <location>
        <begin position="679"/>
        <end position="703"/>
    </location>
</feature>
<protein>
    <submittedName>
        <fullName evidence="5">Uncharacterized protein</fullName>
    </submittedName>
</protein>
<evidence type="ECO:0000313" key="6">
    <source>
        <dbReference type="Proteomes" id="UP000198341"/>
    </source>
</evidence>
<evidence type="ECO:0000256" key="3">
    <source>
        <dbReference type="PROSITE-ProRule" id="PRU00221"/>
    </source>
</evidence>
<dbReference type="Pfam" id="PF00400">
    <property type="entry name" value="WD40"/>
    <property type="match status" value="2"/>
</dbReference>
<evidence type="ECO:0000256" key="1">
    <source>
        <dbReference type="ARBA" id="ARBA00022574"/>
    </source>
</evidence>
<dbReference type="PANTHER" id="PTHR16017">
    <property type="entry name" value="GASTRULATION DEFECTIVE PROTEIN 1-RELATED"/>
    <property type="match status" value="1"/>
</dbReference>
<keyword evidence="2" id="KW-0677">Repeat</keyword>
<dbReference type="SMART" id="SM00320">
    <property type="entry name" value="WD40"/>
    <property type="match status" value="7"/>
</dbReference>
<dbReference type="GeneID" id="19014180"/>
<feature type="region of interest" description="Disordered" evidence="4">
    <location>
        <begin position="48"/>
        <end position="138"/>
    </location>
</feature>
<feature type="compositionally biased region" description="Polar residues" evidence="4">
    <location>
        <begin position="606"/>
        <end position="616"/>
    </location>
</feature>
<dbReference type="OrthoDB" id="10264376at2759"/>
<gene>
    <name evidence="5" type="ORF">Bathy08g02010</name>
</gene>
<dbReference type="InterPro" id="IPR051858">
    <property type="entry name" value="WD_repeat_GAD-1"/>
</dbReference>
<feature type="compositionally biased region" description="Basic and acidic residues" evidence="4">
    <location>
        <begin position="72"/>
        <end position="98"/>
    </location>
</feature>
<keyword evidence="1 3" id="KW-0853">WD repeat</keyword>
<dbReference type="EMBL" id="FO082271">
    <property type="protein sequence ID" value="CCO17943.1"/>
    <property type="molecule type" value="Genomic_DNA"/>
</dbReference>
<accession>K8F8N0</accession>
<dbReference type="Proteomes" id="UP000198341">
    <property type="component" value="Chromosome 8"/>
</dbReference>
<dbReference type="InterPro" id="IPR036322">
    <property type="entry name" value="WD40_repeat_dom_sf"/>
</dbReference>
<organism evidence="5 6">
    <name type="scientific">Bathycoccus prasinos</name>
    <dbReference type="NCBI Taxonomy" id="41875"/>
    <lineage>
        <taxon>Eukaryota</taxon>
        <taxon>Viridiplantae</taxon>
        <taxon>Chlorophyta</taxon>
        <taxon>Mamiellophyceae</taxon>
        <taxon>Mamiellales</taxon>
        <taxon>Bathycoccaceae</taxon>
        <taxon>Bathycoccus</taxon>
    </lineage>
</organism>
<evidence type="ECO:0000256" key="4">
    <source>
        <dbReference type="SAM" id="MobiDB-lite"/>
    </source>
</evidence>
<proteinExistence type="predicted"/>
<dbReference type="KEGG" id="bpg:Bathy08g02010"/>
<dbReference type="GO" id="GO:0005634">
    <property type="term" value="C:nucleus"/>
    <property type="evidence" value="ECO:0007669"/>
    <property type="project" value="TreeGrafter"/>
</dbReference>
<evidence type="ECO:0000256" key="2">
    <source>
        <dbReference type="ARBA" id="ARBA00022737"/>
    </source>
</evidence>
<dbReference type="AlphaFoldDB" id="K8F8N0"/>
<dbReference type="GO" id="GO:0035861">
    <property type="term" value="C:site of double-strand break"/>
    <property type="evidence" value="ECO:0007669"/>
    <property type="project" value="TreeGrafter"/>
</dbReference>
<dbReference type="RefSeq" id="XP_007511822.1">
    <property type="nucleotide sequence ID" value="XM_007511760.1"/>
</dbReference>
<feature type="repeat" description="WD" evidence="3">
    <location>
        <begin position="152"/>
        <end position="186"/>
    </location>
</feature>
<reference evidence="5 6" key="1">
    <citation type="submission" date="2011-10" db="EMBL/GenBank/DDBJ databases">
        <authorList>
            <person name="Genoscope - CEA"/>
        </authorList>
    </citation>
    <scope>NUCLEOTIDE SEQUENCE [LARGE SCALE GENOMIC DNA]</scope>
    <source>
        <strain evidence="5 6">RCC 1105</strain>
    </source>
</reference>
<keyword evidence="6" id="KW-1185">Reference proteome</keyword>
<dbReference type="PROSITE" id="PS50082">
    <property type="entry name" value="WD_REPEATS_2"/>
    <property type="match status" value="3"/>
</dbReference>
<feature type="compositionally biased region" description="Acidic residues" evidence="4">
    <location>
        <begin position="127"/>
        <end position="138"/>
    </location>
</feature>
<dbReference type="InterPro" id="IPR001680">
    <property type="entry name" value="WD40_rpt"/>
</dbReference>
<dbReference type="eggNOG" id="KOG0772">
    <property type="taxonomic scope" value="Eukaryota"/>
</dbReference>
<dbReference type="PROSITE" id="PS50294">
    <property type="entry name" value="WD_REPEATS_REGION"/>
    <property type="match status" value="2"/>
</dbReference>
<feature type="repeat" description="WD" evidence="3">
    <location>
        <begin position="421"/>
        <end position="443"/>
    </location>
</feature>
<dbReference type="PROSITE" id="PS00678">
    <property type="entry name" value="WD_REPEATS_1"/>
    <property type="match status" value="1"/>
</dbReference>
<dbReference type="Gene3D" id="2.130.10.10">
    <property type="entry name" value="YVTN repeat-like/Quinoprotein amine dehydrogenase"/>
    <property type="match status" value="2"/>
</dbReference>
<name>K8F8N0_9CHLO</name>
<dbReference type="STRING" id="41875.K8F8N0"/>
<dbReference type="SUPFAM" id="SSF50978">
    <property type="entry name" value="WD40 repeat-like"/>
    <property type="match status" value="1"/>
</dbReference>
<sequence>MSSSLRREKREEEDALLRRAANAATDATNLATNANRFKSGNDYFEEEEEEMDVAAMMGFSGGFGSKKKKHNREQQQEEQRGKGGEGRREEEMERKQQNDDEDDASVIGRRMQNSKKEDKEGALNTNEADEDDDLEEDQEYEKLPISDEIELGSAHKKTVTTIAVERTGSRFVTGARDGFVKLYDFNGMRKDLHPFREIEPNEGYPVHSLDWSPSGDAFVVATGSNKAKVFDRDGRELGEFESGDMYILDSKNTRGHTHNVTKACWNPIEKNLVITSADDGTVRIWNVDYLGDPRGSQRSVVKPQSVKPGRFRATTCAFNMDGSLIAMALTDGSIQLFPANSKRGNIMNSNGSSANRNGGGGGSNAYKSTSVGLVLPPSQQSHLDNNWTSINRPKQLFKKCHQPDEEISSLCFNEEDGRHQMLSRATDGTLKVWDLRNAQKPVKVFDDLPASYGETTVAYSPNGSKFFTGCDGEDVGKISSSTGSLHVFDSQTLERVAKISSSEQNVVCATWHQRLNQLFVGSGTNDRKLGSRGKVSLLYDTNLSAVDRGAMLAIGKNPRSKNADDFYRRVDVQNILHVPNALPLFQEPVDKSGRKRRLNKIERNDPNISKKPQTDGSGAGDRPAQRGSTLLTQHLLRNDGMLSDQDWRLGDARESILRHAKDAAEHNVHTNAEPNEIWYDSDQDKDDSEDEEKDDDGDEEADE</sequence>
<dbReference type="InterPro" id="IPR019775">
    <property type="entry name" value="WD40_repeat_CS"/>
</dbReference>
<evidence type="ECO:0000313" key="5">
    <source>
        <dbReference type="EMBL" id="CCO17943.1"/>
    </source>
</evidence>
<dbReference type="InterPro" id="IPR015943">
    <property type="entry name" value="WD40/YVTN_repeat-like_dom_sf"/>
</dbReference>
<feature type="repeat" description="WD" evidence="3">
    <location>
        <begin position="253"/>
        <end position="288"/>
    </location>
</feature>
<feature type="region of interest" description="Disordered" evidence="4">
    <location>
        <begin position="663"/>
        <end position="703"/>
    </location>
</feature>